<keyword evidence="8" id="KW-1185">Reference proteome</keyword>
<dbReference type="PANTHER" id="PTHR30346:SF0">
    <property type="entry name" value="HCA OPERON TRANSCRIPTIONAL ACTIVATOR HCAR"/>
    <property type="match status" value="1"/>
</dbReference>
<dbReference type="Gene3D" id="3.40.190.10">
    <property type="entry name" value="Periplasmic binding protein-like II"/>
    <property type="match status" value="4"/>
</dbReference>
<evidence type="ECO:0000313" key="7">
    <source>
        <dbReference type="EMBL" id="SEB51213.1"/>
    </source>
</evidence>
<sequence>MDSLTFLYVPGVTPGKWIRRWEERMPQIALERRLVDDDAAATLALLDAGEADLAFVRVPAGTAATLREGRFAIPLYEEQQAVVAAKGHEIAAFEELALEDLEGETLLDNSREGLQALGGLEMALEVVASGAGLLVLPLPEVRHLNNPEVVARRLHDTAPSEIVLVWRQDADSDRIQEFVGIVRGRRADSGRQPSVNQEQQAQAARARKTRSAVAGAHGASKGKGGAQKGRSGGKPGPGKPGGGKGSGRGRGKPPSSGRKGR</sequence>
<name>A0A1H4JYG3_9MICC</name>
<feature type="compositionally biased region" description="Gly residues" evidence="5">
    <location>
        <begin position="221"/>
        <end position="248"/>
    </location>
</feature>
<dbReference type="RefSeq" id="WP_066213487.1">
    <property type="nucleotide sequence ID" value="NZ_FNSN01000003.1"/>
</dbReference>
<dbReference type="PANTHER" id="PTHR30346">
    <property type="entry name" value="TRANSCRIPTIONAL DUAL REGULATOR HCAR-RELATED"/>
    <property type="match status" value="1"/>
</dbReference>
<feature type="domain" description="LysR substrate-binding" evidence="6">
    <location>
        <begin position="16"/>
        <end position="184"/>
    </location>
</feature>
<dbReference type="GO" id="GO:0003700">
    <property type="term" value="F:DNA-binding transcription factor activity"/>
    <property type="evidence" value="ECO:0007669"/>
    <property type="project" value="TreeGrafter"/>
</dbReference>
<feature type="compositionally biased region" description="Low complexity" evidence="5">
    <location>
        <begin position="252"/>
        <end position="261"/>
    </location>
</feature>
<keyword evidence="3" id="KW-0238">DNA-binding</keyword>
<dbReference type="InterPro" id="IPR005119">
    <property type="entry name" value="LysR_subst-bd"/>
</dbReference>
<evidence type="ECO:0000256" key="3">
    <source>
        <dbReference type="ARBA" id="ARBA00023125"/>
    </source>
</evidence>
<dbReference type="SUPFAM" id="SSF53850">
    <property type="entry name" value="Periplasmic binding protein-like II"/>
    <property type="match status" value="1"/>
</dbReference>
<dbReference type="STRING" id="156980.SAMN04489745_0448"/>
<evidence type="ECO:0000313" key="8">
    <source>
        <dbReference type="Proteomes" id="UP000182652"/>
    </source>
</evidence>
<gene>
    <name evidence="7" type="ORF">SAMN04489745_0448</name>
</gene>
<dbReference type="Proteomes" id="UP000182652">
    <property type="component" value="Unassembled WGS sequence"/>
</dbReference>
<dbReference type="Pfam" id="PF03466">
    <property type="entry name" value="LysR_substrate"/>
    <property type="match status" value="1"/>
</dbReference>
<dbReference type="AlphaFoldDB" id="A0A1H4JYG3"/>
<dbReference type="GO" id="GO:0003677">
    <property type="term" value="F:DNA binding"/>
    <property type="evidence" value="ECO:0007669"/>
    <property type="project" value="UniProtKB-KW"/>
</dbReference>
<accession>A0A1H4JYG3</accession>
<comment type="similarity">
    <text evidence="1">Belongs to the LysR transcriptional regulatory family.</text>
</comment>
<protein>
    <submittedName>
        <fullName evidence="7">LysR substrate binding domain-containing protein</fullName>
    </submittedName>
</protein>
<evidence type="ECO:0000256" key="1">
    <source>
        <dbReference type="ARBA" id="ARBA00009437"/>
    </source>
</evidence>
<evidence type="ECO:0000259" key="6">
    <source>
        <dbReference type="Pfam" id="PF03466"/>
    </source>
</evidence>
<proteinExistence type="inferred from homology"/>
<organism evidence="7 8">
    <name type="scientific">Arthrobacter woluwensis</name>
    <dbReference type="NCBI Taxonomy" id="156980"/>
    <lineage>
        <taxon>Bacteria</taxon>
        <taxon>Bacillati</taxon>
        <taxon>Actinomycetota</taxon>
        <taxon>Actinomycetes</taxon>
        <taxon>Micrococcales</taxon>
        <taxon>Micrococcaceae</taxon>
        <taxon>Arthrobacter</taxon>
    </lineage>
</organism>
<dbReference type="EMBL" id="FNSN01000003">
    <property type="protein sequence ID" value="SEB51213.1"/>
    <property type="molecule type" value="Genomic_DNA"/>
</dbReference>
<feature type="region of interest" description="Disordered" evidence="5">
    <location>
        <begin position="186"/>
        <end position="261"/>
    </location>
</feature>
<evidence type="ECO:0000256" key="2">
    <source>
        <dbReference type="ARBA" id="ARBA00023015"/>
    </source>
</evidence>
<dbReference type="CDD" id="cd05466">
    <property type="entry name" value="PBP2_LTTR_substrate"/>
    <property type="match status" value="1"/>
</dbReference>
<evidence type="ECO:0000256" key="4">
    <source>
        <dbReference type="ARBA" id="ARBA00023163"/>
    </source>
</evidence>
<keyword evidence="4" id="KW-0804">Transcription</keyword>
<dbReference type="GO" id="GO:0032993">
    <property type="term" value="C:protein-DNA complex"/>
    <property type="evidence" value="ECO:0007669"/>
    <property type="project" value="TreeGrafter"/>
</dbReference>
<evidence type="ECO:0000256" key="5">
    <source>
        <dbReference type="SAM" id="MobiDB-lite"/>
    </source>
</evidence>
<reference evidence="7 8" key="1">
    <citation type="submission" date="2016-10" db="EMBL/GenBank/DDBJ databases">
        <authorList>
            <person name="de Groot N.N."/>
        </authorList>
    </citation>
    <scope>NUCLEOTIDE SEQUENCE [LARGE SCALE GENOMIC DNA]</scope>
    <source>
        <strain evidence="7 8">DSM 10495</strain>
    </source>
</reference>
<keyword evidence="2" id="KW-0805">Transcription regulation</keyword>